<dbReference type="AlphaFoldDB" id="A0A1F5GV80"/>
<dbReference type="EMBL" id="MFBN01000008">
    <property type="protein sequence ID" value="OGD95802.1"/>
    <property type="molecule type" value="Genomic_DNA"/>
</dbReference>
<sequence length="225" mass="24516">MGPETKNALPSAQKFKDKLLRQVRLGSRVRLWRPVAALAVAVSAAVVYVEDQPSVNPDHPKATQPLASGFVEHHVDDSLDPPDKLIHGSFSIAGLQDKQADEAKITSLSEISQPSPVDLSSPSENEADLSRITGYYCEQVPGYPIGDGGGYCGNTASGEPVRSGIAACGDQWSLRTKLFIEDWGEVECLDRGYLGYNQIDIFFPTNKDWVESGKPDWAKVTIIEE</sequence>
<dbReference type="Proteomes" id="UP000178336">
    <property type="component" value="Unassembled WGS sequence"/>
</dbReference>
<name>A0A1F5GV80_9BACT</name>
<proteinExistence type="predicted"/>
<accession>A0A1F5GV80</accession>
<dbReference type="CDD" id="cd22784">
    <property type="entry name" value="DPBB_MltA_YuiC-like"/>
    <property type="match status" value="1"/>
</dbReference>
<reference evidence="1 2" key="1">
    <citation type="journal article" date="2016" name="Nat. Commun.">
        <title>Thousands of microbial genomes shed light on interconnected biogeochemical processes in an aquifer system.</title>
        <authorList>
            <person name="Anantharaman K."/>
            <person name="Brown C.T."/>
            <person name="Hug L.A."/>
            <person name="Sharon I."/>
            <person name="Castelle C.J."/>
            <person name="Probst A.J."/>
            <person name="Thomas B.C."/>
            <person name="Singh A."/>
            <person name="Wilkins M.J."/>
            <person name="Karaoz U."/>
            <person name="Brodie E.L."/>
            <person name="Williams K.H."/>
            <person name="Hubbard S.S."/>
            <person name="Banfield J.F."/>
        </authorList>
    </citation>
    <scope>NUCLEOTIDE SEQUENCE [LARGE SCALE GENOMIC DNA]</scope>
</reference>
<dbReference type="STRING" id="1797724.A3A48_00650"/>
<comment type="caution">
    <text evidence="1">The sequence shown here is derived from an EMBL/GenBank/DDBJ whole genome shotgun (WGS) entry which is preliminary data.</text>
</comment>
<protein>
    <recommendedName>
        <fullName evidence="3">3D domain-containing protein</fullName>
    </recommendedName>
</protein>
<gene>
    <name evidence="1" type="ORF">A3A48_00650</name>
</gene>
<evidence type="ECO:0000313" key="1">
    <source>
        <dbReference type="EMBL" id="OGD95802.1"/>
    </source>
</evidence>
<organism evidence="1 2">
    <name type="scientific">Candidatus Curtissbacteria bacterium RIFCSPLOWO2_01_FULL_37_9</name>
    <dbReference type="NCBI Taxonomy" id="1797724"/>
    <lineage>
        <taxon>Bacteria</taxon>
        <taxon>Candidatus Curtissiibacteriota</taxon>
    </lineage>
</organism>
<evidence type="ECO:0000313" key="2">
    <source>
        <dbReference type="Proteomes" id="UP000178336"/>
    </source>
</evidence>
<evidence type="ECO:0008006" key="3">
    <source>
        <dbReference type="Google" id="ProtNLM"/>
    </source>
</evidence>